<accession>A0A023BPV5</accession>
<dbReference type="InterPro" id="IPR013538">
    <property type="entry name" value="ASHA1/2-like_C"/>
</dbReference>
<dbReference type="STRING" id="1317122.ATO12_06085"/>
<dbReference type="InterPro" id="IPR023393">
    <property type="entry name" value="START-like_dom_sf"/>
</dbReference>
<feature type="domain" description="Activator of Hsp90 ATPase homologue 1/2-like C-terminal" evidence="2">
    <location>
        <begin position="18"/>
        <end position="145"/>
    </location>
</feature>
<comment type="caution">
    <text evidence="3">The sequence shown here is derived from an EMBL/GenBank/DDBJ whole genome shotgun (WGS) entry which is preliminary data.</text>
</comment>
<dbReference type="SUPFAM" id="SSF55961">
    <property type="entry name" value="Bet v1-like"/>
    <property type="match status" value="1"/>
</dbReference>
<dbReference type="EMBL" id="AQRA01000012">
    <property type="protein sequence ID" value="EZH71733.1"/>
    <property type="molecule type" value="Genomic_DNA"/>
</dbReference>
<dbReference type="OrthoDB" id="9800631at2"/>
<dbReference type="Pfam" id="PF08327">
    <property type="entry name" value="AHSA1"/>
    <property type="match status" value="1"/>
</dbReference>
<keyword evidence="4" id="KW-1185">Reference proteome</keyword>
<evidence type="ECO:0000313" key="3">
    <source>
        <dbReference type="EMBL" id="EZH71733.1"/>
    </source>
</evidence>
<dbReference type="Proteomes" id="UP000023541">
    <property type="component" value="Unassembled WGS sequence"/>
</dbReference>
<evidence type="ECO:0000313" key="4">
    <source>
        <dbReference type="Proteomes" id="UP000023541"/>
    </source>
</evidence>
<dbReference type="RefSeq" id="WP_034246814.1">
    <property type="nucleotide sequence ID" value="NZ_AQRA01000012.1"/>
</dbReference>
<name>A0A023BPV5_9FLAO</name>
<proteinExistence type="inferred from homology"/>
<gene>
    <name evidence="3" type="ORF">ATO12_06085</name>
</gene>
<evidence type="ECO:0000256" key="1">
    <source>
        <dbReference type="ARBA" id="ARBA00006817"/>
    </source>
</evidence>
<sequence>MEKLQWNSFTKKIHIHKSIEELYDLWATPKGITSWFLKHAEYSTIDGQIRKPSERIQKGDTYTWQWHNWDEKEKGEVLEANGNNYIEISFSSSKVSVKLEKKNNTTMVILSQFDIPVDDKSKLQIHYGCSNGWTFWLANLKAFVEHGILLNETEINLQENELSGYEFVNM</sequence>
<dbReference type="AlphaFoldDB" id="A0A023BPV5"/>
<organism evidence="3 4">
    <name type="scientific">Aquimarina atlantica</name>
    <dbReference type="NCBI Taxonomy" id="1317122"/>
    <lineage>
        <taxon>Bacteria</taxon>
        <taxon>Pseudomonadati</taxon>
        <taxon>Bacteroidota</taxon>
        <taxon>Flavobacteriia</taxon>
        <taxon>Flavobacteriales</taxon>
        <taxon>Flavobacteriaceae</taxon>
        <taxon>Aquimarina</taxon>
    </lineage>
</organism>
<dbReference type="Gene3D" id="3.30.530.20">
    <property type="match status" value="1"/>
</dbReference>
<protein>
    <recommendedName>
        <fullName evidence="2">Activator of Hsp90 ATPase homologue 1/2-like C-terminal domain-containing protein</fullName>
    </recommendedName>
</protein>
<evidence type="ECO:0000259" key="2">
    <source>
        <dbReference type="Pfam" id="PF08327"/>
    </source>
</evidence>
<reference evidence="3 4" key="1">
    <citation type="submission" date="2014-04" db="EMBL/GenBank/DDBJ databases">
        <title>Aquimarina sp. 22II-S11-z7 Genome Sequencing.</title>
        <authorList>
            <person name="Lai Q."/>
        </authorList>
    </citation>
    <scope>NUCLEOTIDE SEQUENCE [LARGE SCALE GENOMIC DNA]</scope>
    <source>
        <strain evidence="3 4">22II-S11-z7</strain>
    </source>
</reference>
<dbReference type="eggNOG" id="COG3832">
    <property type="taxonomic scope" value="Bacteria"/>
</dbReference>
<comment type="similarity">
    <text evidence="1">Belongs to the AHA1 family.</text>
</comment>